<dbReference type="EMBL" id="LSRX01000022">
    <property type="protein sequence ID" value="OLQ13837.1"/>
    <property type="molecule type" value="Genomic_DNA"/>
</dbReference>
<evidence type="ECO:0000313" key="2">
    <source>
        <dbReference type="EMBL" id="OLQ13837.1"/>
    </source>
</evidence>
<feature type="region of interest" description="Disordered" evidence="1">
    <location>
        <begin position="37"/>
        <end position="74"/>
    </location>
</feature>
<accession>A0A1Q9F2F8</accession>
<evidence type="ECO:0000313" key="3">
    <source>
        <dbReference type="Proteomes" id="UP000186817"/>
    </source>
</evidence>
<gene>
    <name evidence="2" type="ORF">AK812_SmicGene2014</name>
</gene>
<sequence length="74" mass="8032">MAPTRLYVGNLPKERPVYPAALIFNFNCNRVPEPNHPTAITLAQPNADMAPVPDPSGRMVGRQDFEGREGSAGL</sequence>
<name>A0A1Q9F2F8_SYMMI</name>
<keyword evidence="3" id="KW-1185">Reference proteome</keyword>
<comment type="caution">
    <text evidence="2">The sequence shown here is derived from an EMBL/GenBank/DDBJ whole genome shotgun (WGS) entry which is preliminary data.</text>
</comment>
<organism evidence="2 3">
    <name type="scientific">Symbiodinium microadriaticum</name>
    <name type="common">Dinoflagellate</name>
    <name type="synonym">Zooxanthella microadriatica</name>
    <dbReference type="NCBI Taxonomy" id="2951"/>
    <lineage>
        <taxon>Eukaryota</taxon>
        <taxon>Sar</taxon>
        <taxon>Alveolata</taxon>
        <taxon>Dinophyceae</taxon>
        <taxon>Suessiales</taxon>
        <taxon>Symbiodiniaceae</taxon>
        <taxon>Symbiodinium</taxon>
    </lineage>
</organism>
<protein>
    <submittedName>
        <fullName evidence="2">Uncharacterized protein</fullName>
    </submittedName>
</protein>
<dbReference type="AlphaFoldDB" id="A0A1Q9F2F8"/>
<dbReference type="Proteomes" id="UP000186817">
    <property type="component" value="Unassembled WGS sequence"/>
</dbReference>
<reference evidence="2 3" key="1">
    <citation type="submission" date="2016-02" db="EMBL/GenBank/DDBJ databases">
        <title>Genome analysis of coral dinoflagellate symbionts highlights evolutionary adaptations to a symbiotic lifestyle.</title>
        <authorList>
            <person name="Aranda M."/>
            <person name="Li Y."/>
            <person name="Liew Y.J."/>
            <person name="Baumgarten S."/>
            <person name="Simakov O."/>
            <person name="Wilson M."/>
            <person name="Piel J."/>
            <person name="Ashoor H."/>
            <person name="Bougouffa S."/>
            <person name="Bajic V.B."/>
            <person name="Ryu T."/>
            <person name="Ravasi T."/>
            <person name="Bayer T."/>
            <person name="Micklem G."/>
            <person name="Kim H."/>
            <person name="Bhak J."/>
            <person name="Lajeunesse T.C."/>
            <person name="Voolstra C.R."/>
        </authorList>
    </citation>
    <scope>NUCLEOTIDE SEQUENCE [LARGE SCALE GENOMIC DNA]</scope>
    <source>
        <strain evidence="2 3">CCMP2467</strain>
    </source>
</reference>
<proteinExistence type="predicted"/>
<feature type="compositionally biased region" description="Basic and acidic residues" evidence="1">
    <location>
        <begin position="61"/>
        <end position="74"/>
    </location>
</feature>
<evidence type="ECO:0000256" key="1">
    <source>
        <dbReference type="SAM" id="MobiDB-lite"/>
    </source>
</evidence>